<dbReference type="RefSeq" id="WP_089835595.1">
    <property type="nucleotide sequence ID" value="NZ_FNBN01000007.1"/>
</dbReference>
<dbReference type="EMBL" id="FNBN01000007">
    <property type="protein sequence ID" value="SDG87583.1"/>
    <property type="molecule type" value="Genomic_DNA"/>
</dbReference>
<dbReference type="Proteomes" id="UP000199045">
    <property type="component" value="Unassembled WGS sequence"/>
</dbReference>
<proteinExistence type="predicted"/>
<accession>A0A1G7XU78</accession>
<evidence type="ECO:0000313" key="2">
    <source>
        <dbReference type="Proteomes" id="UP000199045"/>
    </source>
</evidence>
<dbReference type="AlphaFoldDB" id="A0A1G7XU78"/>
<evidence type="ECO:0000313" key="1">
    <source>
        <dbReference type="EMBL" id="SDG87583.1"/>
    </source>
</evidence>
<dbReference type="STRING" id="104663.SAMN04488121_10776"/>
<organism evidence="1 2">
    <name type="scientific">Chitinophaga filiformis</name>
    <name type="common">Myxococcus filiformis</name>
    <name type="synonym">Flexibacter filiformis</name>
    <dbReference type="NCBI Taxonomy" id="104663"/>
    <lineage>
        <taxon>Bacteria</taxon>
        <taxon>Pseudomonadati</taxon>
        <taxon>Bacteroidota</taxon>
        <taxon>Chitinophagia</taxon>
        <taxon>Chitinophagales</taxon>
        <taxon>Chitinophagaceae</taxon>
        <taxon>Chitinophaga</taxon>
    </lineage>
</organism>
<name>A0A1G7XU78_CHIFI</name>
<protein>
    <submittedName>
        <fullName evidence="1">Uncharacterized protein</fullName>
    </submittedName>
</protein>
<reference evidence="1 2" key="1">
    <citation type="submission" date="2016-10" db="EMBL/GenBank/DDBJ databases">
        <authorList>
            <person name="de Groot N.N."/>
        </authorList>
    </citation>
    <scope>NUCLEOTIDE SEQUENCE [LARGE SCALE GENOMIC DNA]</scope>
    <source>
        <strain evidence="1 2">DSM 527</strain>
    </source>
</reference>
<dbReference type="OrthoDB" id="9874064at2"/>
<gene>
    <name evidence="1" type="ORF">SAMN04488121_10776</name>
</gene>
<sequence length="74" mass="8629">MFLFEPVVPKFKPVEFIPKFDEERILSPYQFDKLVKTNMDAILTAKFVPPPLGSNQILGHVRVKFKPGYRYTTI</sequence>